<organism evidence="4 5">
    <name type="scientific">Mucilaginibacter boryungensis</name>
    <dbReference type="NCBI Taxonomy" id="768480"/>
    <lineage>
        <taxon>Bacteria</taxon>
        <taxon>Pseudomonadati</taxon>
        <taxon>Bacteroidota</taxon>
        <taxon>Sphingobacteriia</taxon>
        <taxon>Sphingobacteriales</taxon>
        <taxon>Sphingobacteriaceae</taxon>
        <taxon>Mucilaginibacter</taxon>
    </lineage>
</organism>
<dbReference type="Pfam" id="PF13559">
    <property type="entry name" value="DUF4129"/>
    <property type="match status" value="1"/>
</dbReference>
<protein>
    <submittedName>
        <fullName evidence="4">DUF4129 domain-containing protein</fullName>
    </submittedName>
</protein>
<evidence type="ECO:0000259" key="3">
    <source>
        <dbReference type="Pfam" id="PF13559"/>
    </source>
</evidence>
<keyword evidence="2" id="KW-0732">Signal</keyword>
<dbReference type="EMBL" id="JADFFM010000001">
    <property type="protein sequence ID" value="MBE9666857.1"/>
    <property type="molecule type" value="Genomic_DNA"/>
</dbReference>
<comment type="caution">
    <text evidence="4">The sequence shown here is derived from an EMBL/GenBank/DDBJ whole genome shotgun (WGS) entry which is preliminary data.</text>
</comment>
<feature type="signal peptide" evidence="2">
    <location>
        <begin position="1"/>
        <end position="20"/>
    </location>
</feature>
<evidence type="ECO:0000313" key="4">
    <source>
        <dbReference type="EMBL" id="MBE9666857.1"/>
    </source>
</evidence>
<keyword evidence="5" id="KW-1185">Reference proteome</keyword>
<keyword evidence="1" id="KW-0472">Membrane</keyword>
<proteinExistence type="predicted"/>
<dbReference type="InterPro" id="IPR025403">
    <property type="entry name" value="TgpA-like_C"/>
</dbReference>
<accession>A0ABR9XHJ9</accession>
<keyword evidence="1" id="KW-0812">Transmembrane</keyword>
<feature type="transmembrane region" description="Helical" evidence="1">
    <location>
        <begin position="102"/>
        <end position="123"/>
    </location>
</feature>
<dbReference type="Proteomes" id="UP000632774">
    <property type="component" value="Unassembled WGS sequence"/>
</dbReference>
<keyword evidence="1" id="KW-1133">Transmembrane helix</keyword>
<reference evidence="4 5" key="1">
    <citation type="submission" date="2020-10" db="EMBL/GenBank/DDBJ databases">
        <title>Mucilaginibacter mali sp. nov., isolated from rhizosphere soil of apple orchard.</title>
        <authorList>
            <person name="Lee J.-S."/>
            <person name="Kim H.S."/>
            <person name="Kim J.-S."/>
        </authorList>
    </citation>
    <scope>NUCLEOTIDE SEQUENCE [LARGE SCALE GENOMIC DNA]</scope>
    <source>
        <strain evidence="4 5">KCTC 23157</strain>
    </source>
</reference>
<sequence>MCKRLIFLLFVLFFFSTAAAPTPAPKKVAVKVVPKTLLVDSSNINYRHFDKHAVDKYTDDPAFNYYKNAKVQPSLWERFWNWFWELIAKLFSKGEGAGGGSVLKYVLIAATVAGVIFLLIKLIGADLSNIFSREPKQAALSYNESLENIHEINFDEEIEAALAQRNYKLAVRLLYLASLKQLNDAHLINWQIDKTNKAYLDELNNADQRQSFTVLTRQFEYVWYGNFPVDGHSFQNIRTLFIDFKKLLP</sequence>
<feature type="domain" description="Protein-glutamine gamma-glutamyltransferase-like C-terminal" evidence="3">
    <location>
        <begin position="174"/>
        <end position="239"/>
    </location>
</feature>
<evidence type="ECO:0000256" key="2">
    <source>
        <dbReference type="SAM" id="SignalP"/>
    </source>
</evidence>
<evidence type="ECO:0000256" key="1">
    <source>
        <dbReference type="SAM" id="Phobius"/>
    </source>
</evidence>
<evidence type="ECO:0000313" key="5">
    <source>
        <dbReference type="Proteomes" id="UP000632774"/>
    </source>
</evidence>
<dbReference type="RefSeq" id="WP_194106195.1">
    <property type="nucleotide sequence ID" value="NZ_JADFFM010000001.1"/>
</dbReference>
<gene>
    <name evidence="4" type="ORF">IRJ18_10835</name>
</gene>
<feature type="chain" id="PRO_5046737053" evidence="2">
    <location>
        <begin position="21"/>
        <end position="249"/>
    </location>
</feature>
<name>A0ABR9XHJ9_9SPHI</name>